<comment type="caution">
    <text evidence="26">The sequence shown here is derived from an EMBL/GenBank/DDBJ whole genome shotgun (WGS) entry which is preliminary data.</text>
</comment>
<dbReference type="GO" id="GO:0106310">
    <property type="term" value="F:protein serine kinase activity"/>
    <property type="evidence" value="ECO:0007669"/>
    <property type="project" value="RHEA"/>
</dbReference>
<evidence type="ECO:0000256" key="11">
    <source>
        <dbReference type="ARBA" id="ARBA00022927"/>
    </source>
</evidence>
<sequence length="1447" mass="159188">MATPRAPAASKTRLPAPAPEQEPDVSIGDFKRGKEIGKGSFAAVYLAQHRKKKSYAAVKAVQMGKLTRKLRENLQSEISILKSLQHPHIVALFACVETPLYIYLVMEYCQLSDLAQFMKKRHTLAQLPETADIFKRYPNPAAGGLNEVLSRHFLKQIASALEYLRSRNLIHRDIKPQNLLLNPAPSYMAQQRPEDVPLAASEHSLVPAVGVETLPMLKIADFGFARHLPSTSMAETLCGSPLYMAPEILRYEKYDARADLWSTGTVLHEMVVGKPPFRAQNHVELLRRIEKANDQIVFDNRNMVISRGMKDVIRKLLKKSPLDRVSYEEFFHDPVVTGDIPSLVPEDRPAATMRPPPEPRESELTRRMARQAIDAPAQTWPVQEEQQSQARTSTDEVRQRALREASDQDLETRVEPMPRRNSSVNHPEGVPIRRQPSQQQQQQRRPSIVAHATAPAREALHLGQNSSAPQPRIERRASRSSPLAMPPLNREPTITENESAKTSRHNRERTAQDVAFEKEYVVIEKRHVEVNAFADELAANAQGRSTQNPHGTMVRRATTQGQPTSFTGGQSSSPSRAMQMVPGRSPAMHQRAGSFERRYAPSPQSATNMLTKALNAANQRLFGALGTSPPFGKGQSPPGGYGAFPAYPTPQPLLLGDGNGNESKAPMDEDTRAMRTMEEAAHRSDVIYGFAEVKYKQLIPAAPSAVETLGIQQIGAQYKATEDMEEGEDKDMTAAAIVGVAEEALVLYVKTLAILAKTIDLAGYWWSKQNRGEVLAPESSSKASNTGRAETSKRMNGVVQWTRERFNECLGKSEVVGRRLQQAQRQLPEDHPSHPVKATSSSDPKSAVTASAERIAITSGITAERLMFERAVEMSRAAAVSELVNDDLTDCELGYVTAIMLLEAVLEGDEEPLIRRPSQKKDKPGDELVNGMEDQDRQTVIKLIEGARSRLGALRRKIVNAQITAQQKSSLSNNSSNATPKPSSNASPSVTPGLCASPQLKRPNVLTVHRHHPLGQKPSHLAKMSSLAVHSRKHKVCVVGSGNWGTTIAKVVAENTQANSDLFEEEVQMWVFEEDYQIPKDSKHYDPGSSMCNKPQKITELINGLHENVKYLPNIPLPKNIIANPNIQDAVKDATILIFNLPHQFIAKTCDQIRGKIVPFARGISCVKGVQVSESGCELFSESIGQKLGIYCGALSGANIATEVALEKWSETTVAYDPPPMDSKHPTPAGTPSGTPKGSHVDLTKLALGDNNKHASGKKPSLQSLPTEYPALHHRNMKKLFHRPYFHVRMTDDVAGVSLGGALKNVVAIGAGWVDGLGWGDNAKAAVMRVGIMEEVKFGKMFFGNAVRTETFTEESCGVADMITSCSGGRNFRCAKMSAAEGKPISEIEKRELNGQQLQGTGTAYEVHDFLKAEGKEREFPLFTAVYNILEGNNKAEDIPDLIEAKD</sequence>
<dbReference type="Gene3D" id="1.10.1040.10">
    <property type="entry name" value="N-(1-d-carboxylethyl)-l-norvaline Dehydrogenase, domain 2"/>
    <property type="match status" value="1"/>
</dbReference>
<dbReference type="SUPFAM" id="SSF51735">
    <property type="entry name" value="NAD(P)-binding Rossmann-fold domains"/>
    <property type="match status" value="1"/>
</dbReference>
<evidence type="ECO:0000256" key="8">
    <source>
        <dbReference type="ARBA" id="ARBA00022741"/>
    </source>
</evidence>
<feature type="compositionally biased region" description="Basic and acidic residues" evidence="24">
    <location>
        <begin position="393"/>
        <end position="418"/>
    </location>
</feature>
<keyword evidence="15" id="KW-0472">Membrane</keyword>
<comment type="similarity">
    <text evidence="19">Belongs to the protein kinase superfamily. Ser/Thr protein kinase family. APG1/unc-51/ULK1 subfamily.</text>
</comment>
<dbReference type="Proteomes" id="UP000308549">
    <property type="component" value="Unassembled WGS sequence"/>
</dbReference>
<feature type="region of interest" description="Disordered" evidence="24">
    <location>
        <begin position="1"/>
        <end position="29"/>
    </location>
</feature>
<keyword evidence="6" id="KW-0723">Serine/threonine-protein kinase</keyword>
<dbReference type="GO" id="GO:0004674">
    <property type="term" value="F:protein serine/threonine kinase activity"/>
    <property type="evidence" value="ECO:0007669"/>
    <property type="project" value="UniProtKB-KW"/>
</dbReference>
<dbReference type="PANTHER" id="PTHR11728">
    <property type="entry name" value="GLYCEROL-3-PHOSPHATE DEHYDROGENASE"/>
    <property type="match status" value="1"/>
</dbReference>
<keyword evidence="9" id="KW-0418">Kinase</keyword>
<keyword evidence="12 22" id="KW-0560">Oxidoreductase</keyword>
<accession>A0A4U0TZH5</accession>
<evidence type="ECO:0000256" key="7">
    <source>
        <dbReference type="ARBA" id="ARBA00022679"/>
    </source>
</evidence>
<reference evidence="26 27" key="1">
    <citation type="submission" date="2017-03" db="EMBL/GenBank/DDBJ databases">
        <title>Genomes of endolithic fungi from Antarctica.</title>
        <authorList>
            <person name="Coleine C."/>
            <person name="Masonjones S."/>
            <person name="Stajich J.E."/>
        </authorList>
    </citation>
    <scope>NUCLEOTIDE SEQUENCE [LARGE SCALE GENOMIC DNA]</scope>
    <source>
        <strain evidence="26 27">CCFEE 6315</strain>
    </source>
</reference>
<evidence type="ECO:0000256" key="22">
    <source>
        <dbReference type="RuleBase" id="RU000437"/>
    </source>
</evidence>
<dbReference type="Pfam" id="PF21127">
    <property type="entry name" value="ATG1-like_MIT2"/>
    <property type="match status" value="1"/>
</dbReference>
<dbReference type="InterPro" id="IPR008927">
    <property type="entry name" value="6-PGluconate_DH-like_C_sf"/>
</dbReference>
<feature type="compositionally biased region" description="Low complexity" evidence="24">
    <location>
        <begin position="433"/>
        <end position="447"/>
    </location>
</feature>
<dbReference type="Pfam" id="PF01210">
    <property type="entry name" value="NAD_Gly3P_dh_N"/>
    <property type="match status" value="1"/>
</dbReference>
<dbReference type="GO" id="GO:0005634">
    <property type="term" value="C:nucleus"/>
    <property type="evidence" value="ECO:0007669"/>
    <property type="project" value="TreeGrafter"/>
</dbReference>
<dbReference type="InterPro" id="IPR006168">
    <property type="entry name" value="G3P_DH_NAD-dep"/>
</dbReference>
<feature type="region of interest" description="Disordered" evidence="24">
    <location>
        <begin position="341"/>
        <end position="509"/>
    </location>
</feature>
<evidence type="ECO:0000259" key="25">
    <source>
        <dbReference type="PROSITE" id="PS50011"/>
    </source>
</evidence>
<evidence type="ECO:0000256" key="16">
    <source>
        <dbReference type="ARBA" id="ARBA00047899"/>
    </source>
</evidence>
<keyword evidence="14 22" id="KW-0520">NAD</keyword>
<keyword evidence="11" id="KW-0653">Protein transport</keyword>
<keyword evidence="13" id="KW-0072">Autophagy</keyword>
<dbReference type="GO" id="GO:0005829">
    <property type="term" value="C:cytosol"/>
    <property type="evidence" value="ECO:0007669"/>
    <property type="project" value="TreeGrafter"/>
</dbReference>
<dbReference type="OrthoDB" id="346907at2759"/>
<evidence type="ECO:0000256" key="24">
    <source>
        <dbReference type="SAM" id="MobiDB-lite"/>
    </source>
</evidence>
<keyword evidence="4" id="KW-0813">Transport</keyword>
<feature type="compositionally biased region" description="Polar residues" evidence="24">
    <location>
        <begin position="559"/>
        <end position="576"/>
    </location>
</feature>
<dbReference type="Gene3D" id="1.10.510.10">
    <property type="entry name" value="Transferase(Phosphotransferase) domain 1"/>
    <property type="match status" value="1"/>
</dbReference>
<dbReference type="PRINTS" id="PR00077">
    <property type="entry name" value="GPDHDRGNASE"/>
</dbReference>
<feature type="compositionally biased region" description="Basic and acidic residues" evidence="24">
    <location>
        <begin position="357"/>
        <end position="366"/>
    </location>
</feature>
<keyword evidence="7" id="KW-0808">Transferase</keyword>
<dbReference type="GO" id="GO:0046168">
    <property type="term" value="P:glycerol-3-phosphate catabolic process"/>
    <property type="evidence" value="ECO:0007669"/>
    <property type="project" value="UniProtKB-UniRule"/>
</dbReference>
<protein>
    <recommendedName>
        <fullName evidence="20 23">Glycerol-3-phosphate dehydrogenase [NAD(+)]</fullName>
        <ecNumber evidence="23">1.1.1.8</ecNumber>
    </recommendedName>
</protein>
<dbReference type="SMART" id="SM00220">
    <property type="entry name" value="S_TKc"/>
    <property type="match status" value="1"/>
</dbReference>
<dbReference type="GO" id="GO:0034045">
    <property type="term" value="C:phagophore assembly site membrane"/>
    <property type="evidence" value="ECO:0007669"/>
    <property type="project" value="UniProtKB-SubCell"/>
</dbReference>
<gene>
    <name evidence="26" type="ORF">B0A50_04915</name>
</gene>
<feature type="region of interest" description="Disordered" evidence="24">
    <location>
        <begin position="1215"/>
        <end position="1242"/>
    </location>
</feature>
<dbReference type="PROSITE" id="PS00107">
    <property type="entry name" value="PROTEIN_KINASE_ATP"/>
    <property type="match status" value="1"/>
</dbReference>
<comment type="catalytic activity">
    <reaction evidence="16">
        <text>L-threonyl-[protein] + ATP = O-phospho-L-threonyl-[protein] + ADP + H(+)</text>
        <dbReference type="Rhea" id="RHEA:46608"/>
        <dbReference type="Rhea" id="RHEA-COMP:11060"/>
        <dbReference type="Rhea" id="RHEA-COMP:11605"/>
        <dbReference type="ChEBI" id="CHEBI:15378"/>
        <dbReference type="ChEBI" id="CHEBI:30013"/>
        <dbReference type="ChEBI" id="CHEBI:30616"/>
        <dbReference type="ChEBI" id="CHEBI:61977"/>
        <dbReference type="ChEBI" id="CHEBI:456216"/>
        <dbReference type="EC" id="2.7.11.1"/>
    </reaction>
</comment>
<dbReference type="GO" id="GO:0051287">
    <property type="term" value="F:NAD binding"/>
    <property type="evidence" value="ECO:0007669"/>
    <property type="project" value="UniProtKB-UniRule"/>
</dbReference>
<dbReference type="Gene3D" id="3.40.50.720">
    <property type="entry name" value="NAD(P)-binding Rossmann-like Domain"/>
    <property type="match status" value="1"/>
</dbReference>
<evidence type="ECO:0000256" key="3">
    <source>
        <dbReference type="ARBA" id="ARBA00011009"/>
    </source>
</evidence>
<dbReference type="FunFam" id="3.30.200.20:FF:000042">
    <property type="entry name" value="Aurora kinase A"/>
    <property type="match status" value="1"/>
</dbReference>
<dbReference type="PROSITE" id="PS00108">
    <property type="entry name" value="PROTEIN_KINASE_ST"/>
    <property type="match status" value="1"/>
</dbReference>
<feature type="domain" description="Protein kinase" evidence="25">
    <location>
        <begin position="30"/>
        <end position="336"/>
    </location>
</feature>
<dbReference type="PROSITE" id="PS50011">
    <property type="entry name" value="PROTEIN_KINASE_DOM"/>
    <property type="match status" value="1"/>
</dbReference>
<dbReference type="InterPro" id="IPR008271">
    <property type="entry name" value="Ser/Thr_kinase_AS"/>
</dbReference>
<evidence type="ECO:0000256" key="14">
    <source>
        <dbReference type="ARBA" id="ARBA00023027"/>
    </source>
</evidence>
<dbReference type="InterPro" id="IPR013328">
    <property type="entry name" value="6PGD_dom2"/>
</dbReference>
<dbReference type="PANTHER" id="PTHR11728:SF8">
    <property type="entry name" value="GLYCEROL-3-PHOSPHATE DEHYDROGENASE [NAD(+)]-RELATED"/>
    <property type="match status" value="1"/>
</dbReference>
<dbReference type="Pfam" id="PF12063">
    <property type="entry name" value="ATG1-like_MIT1"/>
    <property type="match status" value="1"/>
</dbReference>
<evidence type="ECO:0000256" key="5">
    <source>
        <dbReference type="ARBA" id="ARBA00022490"/>
    </source>
</evidence>
<dbReference type="InterPro" id="IPR006109">
    <property type="entry name" value="G3P_DH_NAD-dep_C"/>
</dbReference>
<evidence type="ECO:0000256" key="4">
    <source>
        <dbReference type="ARBA" id="ARBA00022448"/>
    </source>
</evidence>
<evidence type="ECO:0000256" key="6">
    <source>
        <dbReference type="ARBA" id="ARBA00022527"/>
    </source>
</evidence>
<dbReference type="GO" id="GO:0005975">
    <property type="term" value="P:carbohydrate metabolic process"/>
    <property type="evidence" value="ECO:0007669"/>
    <property type="project" value="InterPro"/>
</dbReference>
<dbReference type="InterPro" id="IPR011128">
    <property type="entry name" value="G3P_DH_NAD-dep_N"/>
</dbReference>
<dbReference type="SUPFAM" id="SSF48179">
    <property type="entry name" value="6-phosphogluconate dehydrogenase C-terminal domain-like"/>
    <property type="match status" value="1"/>
</dbReference>
<comment type="subcellular location">
    <subcellularLocation>
        <location evidence="1">Cytoplasm</location>
    </subcellularLocation>
    <subcellularLocation>
        <location evidence="2">Preautophagosomal structure membrane</location>
        <topology evidence="2">Peripheral membrane protein</topology>
    </subcellularLocation>
</comment>
<dbReference type="Pfam" id="PF07479">
    <property type="entry name" value="NAD_Gly3P_dh_C"/>
    <property type="match status" value="1"/>
</dbReference>
<dbReference type="InterPro" id="IPR022708">
    <property type="entry name" value="Atg1-like_tMIT"/>
</dbReference>
<evidence type="ECO:0000256" key="23">
    <source>
        <dbReference type="RuleBase" id="RU361243"/>
    </source>
</evidence>
<evidence type="ECO:0000313" key="26">
    <source>
        <dbReference type="EMBL" id="TKA27814.1"/>
    </source>
</evidence>
<keyword evidence="10 21" id="KW-0067">ATP-binding</keyword>
<evidence type="ECO:0000256" key="17">
    <source>
        <dbReference type="ARBA" id="ARBA00048679"/>
    </source>
</evidence>
<feature type="binding site" evidence="21">
    <location>
        <position position="59"/>
    </location>
    <ligand>
        <name>ATP</name>
        <dbReference type="ChEBI" id="CHEBI:30616"/>
    </ligand>
</feature>
<evidence type="ECO:0000256" key="10">
    <source>
        <dbReference type="ARBA" id="ARBA00022840"/>
    </source>
</evidence>
<dbReference type="GO" id="GO:0015031">
    <property type="term" value="P:protein transport"/>
    <property type="evidence" value="ECO:0007669"/>
    <property type="project" value="UniProtKB-KW"/>
</dbReference>
<dbReference type="FunFam" id="1.10.510.10:FF:000817">
    <property type="entry name" value="Serine/threonine-protein kinase ATG1"/>
    <property type="match status" value="1"/>
</dbReference>
<evidence type="ECO:0000256" key="13">
    <source>
        <dbReference type="ARBA" id="ARBA00023006"/>
    </source>
</evidence>
<comment type="catalytic activity">
    <reaction evidence="18 23">
        <text>sn-glycerol 3-phosphate + NAD(+) = dihydroxyacetone phosphate + NADH + H(+)</text>
        <dbReference type="Rhea" id="RHEA:11092"/>
        <dbReference type="ChEBI" id="CHEBI:15378"/>
        <dbReference type="ChEBI" id="CHEBI:57540"/>
        <dbReference type="ChEBI" id="CHEBI:57597"/>
        <dbReference type="ChEBI" id="CHEBI:57642"/>
        <dbReference type="ChEBI" id="CHEBI:57945"/>
        <dbReference type="EC" id="1.1.1.8"/>
    </reaction>
</comment>
<dbReference type="InterPro" id="IPR036291">
    <property type="entry name" value="NAD(P)-bd_dom_sf"/>
</dbReference>
<feature type="compositionally biased region" description="Polar residues" evidence="24">
    <location>
        <begin position="978"/>
        <end position="990"/>
    </location>
</feature>
<keyword evidence="5" id="KW-0963">Cytoplasm</keyword>
<evidence type="ECO:0000256" key="9">
    <source>
        <dbReference type="ARBA" id="ARBA00022777"/>
    </source>
</evidence>
<dbReference type="CDD" id="cd14009">
    <property type="entry name" value="STKc_ATG1_ULK_like"/>
    <property type="match status" value="1"/>
</dbReference>
<dbReference type="EMBL" id="NAJL01000021">
    <property type="protein sequence ID" value="TKA27814.1"/>
    <property type="molecule type" value="Genomic_DNA"/>
</dbReference>
<evidence type="ECO:0000313" key="27">
    <source>
        <dbReference type="Proteomes" id="UP000308549"/>
    </source>
</evidence>
<proteinExistence type="inferred from homology"/>
<feature type="region of interest" description="Disordered" evidence="24">
    <location>
        <begin position="913"/>
        <end position="934"/>
    </location>
</feature>
<evidence type="ECO:0000256" key="2">
    <source>
        <dbReference type="ARBA" id="ARBA00004623"/>
    </source>
</evidence>
<dbReference type="InterPro" id="IPR000719">
    <property type="entry name" value="Prot_kinase_dom"/>
</dbReference>
<feature type="region of interest" description="Disordered" evidence="24">
    <location>
        <begin position="821"/>
        <end position="851"/>
    </location>
</feature>
<dbReference type="Pfam" id="PF00069">
    <property type="entry name" value="Pkinase"/>
    <property type="match status" value="1"/>
</dbReference>
<evidence type="ECO:0000256" key="19">
    <source>
        <dbReference type="ARBA" id="ARBA00060750"/>
    </source>
</evidence>
<feature type="compositionally biased region" description="Polar residues" evidence="24">
    <location>
        <begin position="778"/>
        <end position="789"/>
    </location>
</feature>
<evidence type="ECO:0000256" key="21">
    <source>
        <dbReference type="PROSITE-ProRule" id="PRU10141"/>
    </source>
</evidence>
<feature type="region of interest" description="Disordered" evidence="24">
    <location>
        <begin position="965"/>
        <end position="998"/>
    </location>
</feature>
<dbReference type="FunFam" id="1.10.1040.10:FF:000004">
    <property type="entry name" value="Glycerol-3-phosphate dehydrogenase [NAD(+)]"/>
    <property type="match status" value="1"/>
</dbReference>
<keyword evidence="27" id="KW-1185">Reference proteome</keyword>
<dbReference type="GO" id="GO:0141152">
    <property type="term" value="F:glycerol-3-phosphate dehydrogenase (NAD+) activity"/>
    <property type="evidence" value="ECO:0007669"/>
    <property type="project" value="UniProtKB-UniRule"/>
</dbReference>
<dbReference type="EC" id="1.1.1.8" evidence="23"/>
<evidence type="ECO:0000256" key="20">
    <source>
        <dbReference type="ARBA" id="ARBA00072861"/>
    </source>
</evidence>
<dbReference type="GO" id="GO:0006914">
    <property type="term" value="P:autophagy"/>
    <property type="evidence" value="ECO:0007669"/>
    <property type="project" value="UniProtKB-KW"/>
</dbReference>
<feature type="region of interest" description="Disordered" evidence="24">
    <location>
        <begin position="559"/>
        <end position="581"/>
    </location>
</feature>
<dbReference type="InterPro" id="IPR011009">
    <property type="entry name" value="Kinase-like_dom_sf"/>
</dbReference>
<feature type="region of interest" description="Disordered" evidence="24">
    <location>
        <begin position="775"/>
        <end position="795"/>
    </location>
</feature>
<comment type="similarity">
    <text evidence="3 22">Belongs to the NAD-dependent glycerol-3-phosphate dehydrogenase family.</text>
</comment>
<organism evidence="26 27">
    <name type="scientific">Salinomyces thailandicus</name>
    <dbReference type="NCBI Taxonomy" id="706561"/>
    <lineage>
        <taxon>Eukaryota</taxon>
        <taxon>Fungi</taxon>
        <taxon>Dikarya</taxon>
        <taxon>Ascomycota</taxon>
        <taxon>Pezizomycotina</taxon>
        <taxon>Dothideomycetes</taxon>
        <taxon>Dothideomycetidae</taxon>
        <taxon>Mycosphaerellales</taxon>
        <taxon>Teratosphaeriaceae</taxon>
        <taxon>Salinomyces</taxon>
    </lineage>
</organism>
<comment type="catalytic activity">
    <reaction evidence="17">
        <text>L-seryl-[protein] + ATP = O-phospho-L-seryl-[protein] + ADP + H(+)</text>
        <dbReference type="Rhea" id="RHEA:17989"/>
        <dbReference type="Rhea" id="RHEA-COMP:9863"/>
        <dbReference type="Rhea" id="RHEA-COMP:11604"/>
        <dbReference type="ChEBI" id="CHEBI:15378"/>
        <dbReference type="ChEBI" id="CHEBI:29999"/>
        <dbReference type="ChEBI" id="CHEBI:30616"/>
        <dbReference type="ChEBI" id="CHEBI:83421"/>
        <dbReference type="ChEBI" id="CHEBI:456216"/>
        <dbReference type="EC" id="2.7.11.1"/>
    </reaction>
</comment>
<evidence type="ECO:0000256" key="12">
    <source>
        <dbReference type="ARBA" id="ARBA00023002"/>
    </source>
</evidence>
<dbReference type="InterPro" id="IPR048941">
    <property type="entry name" value="ATG1-like_MIT2"/>
</dbReference>
<feature type="compositionally biased region" description="Polar residues" evidence="24">
    <location>
        <begin position="380"/>
        <end position="392"/>
    </location>
</feature>
<dbReference type="SUPFAM" id="SSF56112">
    <property type="entry name" value="Protein kinase-like (PK-like)"/>
    <property type="match status" value="1"/>
</dbReference>
<evidence type="ECO:0000256" key="1">
    <source>
        <dbReference type="ARBA" id="ARBA00004496"/>
    </source>
</evidence>
<keyword evidence="8 21" id="KW-0547">Nucleotide-binding</keyword>
<name>A0A4U0TZH5_9PEZI</name>
<evidence type="ECO:0000256" key="18">
    <source>
        <dbReference type="ARBA" id="ARBA00048683"/>
    </source>
</evidence>
<dbReference type="GO" id="GO:0005524">
    <property type="term" value="F:ATP binding"/>
    <property type="evidence" value="ECO:0007669"/>
    <property type="project" value="UniProtKB-UniRule"/>
</dbReference>
<dbReference type="InterPro" id="IPR017441">
    <property type="entry name" value="Protein_kinase_ATP_BS"/>
</dbReference>
<evidence type="ECO:0000256" key="15">
    <source>
        <dbReference type="ARBA" id="ARBA00023136"/>
    </source>
</evidence>